<dbReference type="EC" id="2.7.4.9" evidence="2 11"/>
<keyword evidence="8 11" id="KW-0067">ATP-binding</keyword>
<dbReference type="STRING" id="520767.ATZ99_05420"/>
<evidence type="ECO:0000256" key="11">
    <source>
        <dbReference type="HAMAP-Rule" id="MF_00165"/>
    </source>
</evidence>
<dbReference type="InterPro" id="IPR039430">
    <property type="entry name" value="Thymidylate_kin-like_dom"/>
</dbReference>
<dbReference type="InterPro" id="IPR018095">
    <property type="entry name" value="Thymidylate_kin_CS"/>
</dbReference>
<keyword evidence="5 11" id="KW-0545">Nucleotide biosynthesis</keyword>
<proteinExistence type="inferred from homology"/>
<evidence type="ECO:0000256" key="2">
    <source>
        <dbReference type="ARBA" id="ARBA00012980"/>
    </source>
</evidence>
<feature type="binding site" evidence="11">
    <location>
        <begin position="15"/>
        <end position="22"/>
    </location>
    <ligand>
        <name>ATP</name>
        <dbReference type="ChEBI" id="CHEBI:30616"/>
    </ligand>
</feature>
<dbReference type="PATRIC" id="fig|520767.4.peg.556"/>
<dbReference type="OrthoDB" id="9774907at2"/>
<dbReference type="GO" id="GO:0004798">
    <property type="term" value="F:dTMP kinase activity"/>
    <property type="evidence" value="ECO:0007669"/>
    <property type="project" value="UniProtKB-UniRule"/>
</dbReference>
<dbReference type="InterPro" id="IPR018094">
    <property type="entry name" value="Thymidylate_kinase"/>
</dbReference>
<dbReference type="NCBIfam" id="TIGR00041">
    <property type="entry name" value="DTMP_kinase"/>
    <property type="match status" value="1"/>
</dbReference>
<accession>A0A162MSW0</accession>
<dbReference type="GO" id="GO:0005524">
    <property type="term" value="F:ATP binding"/>
    <property type="evidence" value="ECO:0007669"/>
    <property type="project" value="UniProtKB-UniRule"/>
</dbReference>
<evidence type="ECO:0000256" key="6">
    <source>
        <dbReference type="ARBA" id="ARBA00022741"/>
    </source>
</evidence>
<gene>
    <name evidence="11 13" type="primary">tmk</name>
    <name evidence="13" type="ORF">ATZ99_05420</name>
</gene>
<evidence type="ECO:0000256" key="9">
    <source>
        <dbReference type="ARBA" id="ARBA00048743"/>
    </source>
</evidence>
<dbReference type="GO" id="GO:0006235">
    <property type="term" value="P:dTTP biosynthetic process"/>
    <property type="evidence" value="ECO:0007669"/>
    <property type="project" value="UniProtKB-UniRule"/>
</dbReference>
<keyword evidence="6 11" id="KW-0547">Nucleotide-binding</keyword>
<comment type="function">
    <text evidence="10 11">Phosphorylation of dTMP to form dTDP in both de novo and salvage pathways of dTTP synthesis.</text>
</comment>
<evidence type="ECO:0000256" key="4">
    <source>
        <dbReference type="ARBA" id="ARBA00022679"/>
    </source>
</evidence>
<evidence type="ECO:0000256" key="7">
    <source>
        <dbReference type="ARBA" id="ARBA00022777"/>
    </source>
</evidence>
<dbReference type="Proteomes" id="UP000075737">
    <property type="component" value="Unassembled WGS sequence"/>
</dbReference>
<dbReference type="Pfam" id="PF02223">
    <property type="entry name" value="Thymidylate_kin"/>
    <property type="match status" value="1"/>
</dbReference>
<dbReference type="FunFam" id="3.40.50.300:FF:000225">
    <property type="entry name" value="Thymidylate kinase"/>
    <property type="match status" value="1"/>
</dbReference>
<dbReference type="InterPro" id="IPR027417">
    <property type="entry name" value="P-loop_NTPase"/>
</dbReference>
<comment type="caution">
    <text evidence="13">The sequence shown here is derived from an EMBL/GenBank/DDBJ whole genome shotgun (WGS) entry which is preliminary data.</text>
</comment>
<evidence type="ECO:0000313" key="13">
    <source>
        <dbReference type="EMBL" id="KYO67256.1"/>
    </source>
</evidence>
<dbReference type="AlphaFoldDB" id="A0A162MSW0"/>
<reference evidence="13 14" key="1">
    <citation type="submission" date="2015-12" db="EMBL/GenBank/DDBJ databases">
        <title>Draft genome of Thermovenabulum gondwanense isolated from a red thermophilic microbial mat colonisisng an outflow channel of a bore well.</title>
        <authorList>
            <person name="Patel B.K."/>
        </authorList>
    </citation>
    <scope>NUCLEOTIDE SEQUENCE [LARGE SCALE GENOMIC DNA]</scope>
    <source>
        <strain evidence="13 14">R270</strain>
    </source>
</reference>
<sequence>MGKQVRKGKFITIEGIDGAGKTTQVEKLCEYIKNKGKRVIRAREPGGTALGEQLRKVLLDPDSNPVSTAEALIYAASRAQILEKLVIPAIKEGFFVVCDRFVDSSLAYQGFARGLGFNRILQLNKWVLNGYWPDITFVLDVDPEIALKRLTRGKDRLERESLEFHIKVREGFLKLKDEFPERIRIIDASKSKDEIFKDIVMELERSGIFN</sequence>
<dbReference type="RefSeq" id="WP_068747716.1">
    <property type="nucleotide sequence ID" value="NZ_LOHZ01000022.1"/>
</dbReference>
<evidence type="ECO:0000259" key="12">
    <source>
        <dbReference type="Pfam" id="PF02223"/>
    </source>
</evidence>
<dbReference type="PANTHER" id="PTHR10344:SF4">
    <property type="entry name" value="UMP-CMP KINASE 2, MITOCHONDRIAL"/>
    <property type="match status" value="1"/>
</dbReference>
<evidence type="ECO:0000256" key="10">
    <source>
        <dbReference type="ARBA" id="ARBA00057735"/>
    </source>
</evidence>
<comment type="similarity">
    <text evidence="1 11">Belongs to the thymidylate kinase family.</text>
</comment>
<dbReference type="EMBL" id="LOHZ01000022">
    <property type="protein sequence ID" value="KYO67256.1"/>
    <property type="molecule type" value="Genomic_DNA"/>
</dbReference>
<evidence type="ECO:0000256" key="8">
    <source>
        <dbReference type="ARBA" id="ARBA00022840"/>
    </source>
</evidence>
<keyword evidence="7 11" id="KW-0418">Kinase</keyword>
<name>A0A162MSW0_9FIRM</name>
<dbReference type="PROSITE" id="PS01331">
    <property type="entry name" value="THYMIDYLATE_KINASE"/>
    <property type="match status" value="1"/>
</dbReference>
<dbReference type="CDD" id="cd01672">
    <property type="entry name" value="TMPK"/>
    <property type="match status" value="1"/>
</dbReference>
<keyword evidence="14" id="KW-1185">Reference proteome</keyword>
<comment type="catalytic activity">
    <reaction evidence="9 11">
        <text>dTMP + ATP = dTDP + ADP</text>
        <dbReference type="Rhea" id="RHEA:13517"/>
        <dbReference type="ChEBI" id="CHEBI:30616"/>
        <dbReference type="ChEBI" id="CHEBI:58369"/>
        <dbReference type="ChEBI" id="CHEBI:63528"/>
        <dbReference type="ChEBI" id="CHEBI:456216"/>
        <dbReference type="EC" id="2.7.4.9"/>
    </reaction>
</comment>
<dbReference type="GO" id="GO:0005829">
    <property type="term" value="C:cytosol"/>
    <property type="evidence" value="ECO:0007669"/>
    <property type="project" value="TreeGrafter"/>
</dbReference>
<feature type="domain" description="Thymidylate kinase-like" evidence="12">
    <location>
        <begin position="13"/>
        <end position="199"/>
    </location>
</feature>
<dbReference type="HAMAP" id="MF_00165">
    <property type="entry name" value="Thymidylate_kinase"/>
    <property type="match status" value="1"/>
</dbReference>
<evidence type="ECO:0000256" key="1">
    <source>
        <dbReference type="ARBA" id="ARBA00009776"/>
    </source>
</evidence>
<dbReference type="PANTHER" id="PTHR10344">
    <property type="entry name" value="THYMIDYLATE KINASE"/>
    <property type="match status" value="1"/>
</dbReference>
<protein>
    <recommendedName>
        <fullName evidence="3 11">Thymidylate kinase</fullName>
        <ecNumber evidence="2 11">2.7.4.9</ecNumber>
    </recommendedName>
    <alternativeName>
        <fullName evidence="11">dTMP kinase</fullName>
    </alternativeName>
</protein>
<evidence type="ECO:0000256" key="3">
    <source>
        <dbReference type="ARBA" id="ARBA00017144"/>
    </source>
</evidence>
<dbReference type="SUPFAM" id="SSF52540">
    <property type="entry name" value="P-loop containing nucleoside triphosphate hydrolases"/>
    <property type="match status" value="1"/>
</dbReference>
<dbReference type="Gene3D" id="3.40.50.300">
    <property type="entry name" value="P-loop containing nucleotide triphosphate hydrolases"/>
    <property type="match status" value="1"/>
</dbReference>
<dbReference type="GO" id="GO:0006227">
    <property type="term" value="P:dUDP biosynthetic process"/>
    <property type="evidence" value="ECO:0007669"/>
    <property type="project" value="TreeGrafter"/>
</dbReference>
<organism evidence="13 14">
    <name type="scientific">Thermovenabulum gondwanense</name>
    <dbReference type="NCBI Taxonomy" id="520767"/>
    <lineage>
        <taxon>Bacteria</taxon>
        <taxon>Bacillati</taxon>
        <taxon>Bacillota</taxon>
        <taxon>Clostridia</taxon>
        <taxon>Thermosediminibacterales</taxon>
        <taxon>Thermosediminibacteraceae</taxon>
        <taxon>Thermovenabulum</taxon>
    </lineage>
</organism>
<keyword evidence="4 11" id="KW-0808">Transferase</keyword>
<dbReference type="GO" id="GO:0006233">
    <property type="term" value="P:dTDP biosynthetic process"/>
    <property type="evidence" value="ECO:0007669"/>
    <property type="project" value="InterPro"/>
</dbReference>
<evidence type="ECO:0000313" key="14">
    <source>
        <dbReference type="Proteomes" id="UP000075737"/>
    </source>
</evidence>
<evidence type="ECO:0000256" key="5">
    <source>
        <dbReference type="ARBA" id="ARBA00022727"/>
    </source>
</evidence>